<organism evidence="2 3">
    <name type="scientific">Geobacillus kaustophilus</name>
    <dbReference type="NCBI Taxonomy" id="1462"/>
    <lineage>
        <taxon>Bacteria</taxon>
        <taxon>Bacillati</taxon>
        <taxon>Bacillota</taxon>
        <taxon>Bacilli</taxon>
        <taxon>Bacillales</taxon>
        <taxon>Anoxybacillaceae</taxon>
        <taxon>Geobacillus</taxon>
        <taxon>Geobacillus thermoleovorans group</taxon>
    </lineage>
</organism>
<dbReference type="Proteomes" id="UP000032522">
    <property type="component" value="Unassembled WGS sequence"/>
</dbReference>
<dbReference type="PATRIC" id="fig|1462.6.peg.2415"/>
<evidence type="ECO:0000313" key="2">
    <source>
        <dbReference type="EMBL" id="KJE26909.1"/>
    </source>
</evidence>
<feature type="compositionally biased region" description="Basic residues" evidence="1">
    <location>
        <begin position="1"/>
        <end position="13"/>
    </location>
</feature>
<comment type="caution">
    <text evidence="2">The sequence shown here is derived from an EMBL/GenBank/DDBJ whole genome shotgun (WGS) entry which is preliminary data.</text>
</comment>
<reference evidence="2 3" key="1">
    <citation type="submission" date="2015-01" db="EMBL/GenBank/DDBJ databases">
        <authorList>
            <person name="Filippidou S."/>
            <person name="Jeanneret N."/>
            <person name="Russel-Delif L."/>
            <person name="Junier T."/>
            <person name="Wunderlin T."/>
            <person name="Molina V."/>
            <person name="Johnson S.L."/>
            <person name="Davenport K.W."/>
            <person name="Chain P.S."/>
            <person name="Dorador C."/>
            <person name="Junier P."/>
        </authorList>
    </citation>
    <scope>NUCLEOTIDE SEQUENCE [LARGE SCALE GENOMIC DNA]</scope>
    <source>
        <strain evidence="2 3">Et7/4</strain>
    </source>
</reference>
<name>A0A0D8BSF2_GEOKU</name>
<evidence type="ECO:0000256" key="1">
    <source>
        <dbReference type="SAM" id="MobiDB-lite"/>
    </source>
</evidence>
<feature type="compositionally biased region" description="Low complexity" evidence="1">
    <location>
        <begin position="15"/>
        <end position="26"/>
    </location>
</feature>
<evidence type="ECO:0000313" key="3">
    <source>
        <dbReference type="Proteomes" id="UP000032522"/>
    </source>
</evidence>
<gene>
    <name evidence="2" type="ORF">LG52_2156</name>
</gene>
<feature type="region of interest" description="Disordered" evidence="1">
    <location>
        <begin position="1"/>
        <end position="26"/>
    </location>
</feature>
<accession>A0A0D8BSF2</accession>
<protein>
    <submittedName>
        <fullName evidence="2">Uncharacterized protein</fullName>
    </submittedName>
</protein>
<proteinExistence type="predicted"/>
<dbReference type="EMBL" id="JYBP01000003">
    <property type="protein sequence ID" value="KJE26909.1"/>
    <property type="molecule type" value="Genomic_DNA"/>
</dbReference>
<dbReference type="AlphaFoldDB" id="A0A0D8BSF2"/>
<sequence>MTQRERVHRRSLRRAPAAQAGPAAEQAQDCHRLWAMERYRHSVGCERVMHPLKRRGCFLLFLLIF</sequence>